<sequence>MQAPRRGISGLFRPGCGGQFVGDSGSMECATVVEMLGNGTLEITLREHSSLVILQFTPPTHNRSMSLKCNLVKPPVLWEYHVKEFPTKIVPTSSTYTVRNAKLVLKLHKAPGSKSWAGALATRGLEQAVED</sequence>
<accession>A0A504YVK5</accession>
<evidence type="ECO:0008006" key="3">
    <source>
        <dbReference type="Google" id="ProtNLM"/>
    </source>
</evidence>
<comment type="caution">
    <text evidence="1">The sequence shown here is derived from an EMBL/GenBank/DDBJ whole genome shotgun (WGS) entry which is preliminary data.</text>
</comment>
<dbReference type="CDD" id="cd06463">
    <property type="entry name" value="p23_like"/>
    <property type="match status" value="1"/>
</dbReference>
<dbReference type="EMBL" id="SUNJ01004205">
    <property type="protein sequence ID" value="TPP64625.1"/>
    <property type="molecule type" value="Genomic_DNA"/>
</dbReference>
<dbReference type="OrthoDB" id="6222656at2759"/>
<proteinExistence type="predicted"/>
<dbReference type="AlphaFoldDB" id="A0A504YVK5"/>
<evidence type="ECO:0000313" key="2">
    <source>
        <dbReference type="Proteomes" id="UP000316759"/>
    </source>
</evidence>
<dbReference type="SUPFAM" id="SSF49764">
    <property type="entry name" value="HSP20-like chaperones"/>
    <property type="match status" value="1"/>
</dbReference>
<dbReference type="Proteomes" id="UP000316759">
    <property type="component" value="Unassembled WGS sequence"/>
</dbReference>
<reference evidence="1 2" key="1">
    <citation type="submission" date="2019-04" db="EMBL/GenBank/DDBJ databases">
        <title>Annotation for the trematode Fasciola gigantica.</title>
        <authorList>
            <person name="Choi Y.-J."/>
        </authorList>
    </citation>
    <scope>NUCLEOTIDE SEQUENCE [LARGE SCALE GENOMIC DNA]</scope>
    <source>
        <strain evidence="1">Uganda_cow_1</strain>
    </source>
</reference>
<protein>
    <recommendedName>
        <fullName evidence="3">CS domain-containing protein</fullName>
    </recommendedName>
</protein>
<organism evidence="1 2">
    <name type="scientific">Fasciola gigantica</name>
    <name type="common">Giant liver fluke</name>
    <dbReference type="NCBI Taxonomy" id="46835"/>
    <lineage>
        <taxon>Eukaryota</taxon>
        <taxon>Metazoa</taxon>
        <taxon>Spiralia</taxon>
        <taxon>Lophotrochozoa</taxon>
        <taxon>Platyhelminthes</taxon>
        <taxon>Trematoda</taxon>
        <taxon>Digenea</taxon>
        <taxon>Plagiorchiida</taxon>
        <taxon>Echinostomata</taxon>
        <taxon>Echinostomatoidea</taxon>
        <taxon>Fasciolidae</taxon>
        <taxon>Fasciola</taxon>
    </lineage>
</organism>
<gene>
    <name evidence="1" type="ORF">FGIG_01640</name>
</gene>
<name>A0A504YVK5_FASGI</name>
<keyword evidence="2" id="KW-1185">Reference proteome</keyword>
<dbReference type="InterPro" id="IPR008978">
    <property type="entry name" value="HSP20-like_chaperone"/>
</dbReference>
<evidence type="ECO:0000313" key="1">
    <source>
        <dbReference type="EMBL" id="TPP64625.1"/>
    </source>
</evidence>